<dbReference type="EMBL" id="JADLQX010000221">
    <property type="protein sequence ID" value="MBF6303159.1"/>
    <property type="molecule type" value="Genomic_DNA"/>
</dbReference>
<accession>A0ABS0D2V4</accession>
<sequence length="165" mass="18104">LVLRTAVNAGDSFADLLAQARETDLHAFAHADVPFERLVEVLNPARSQARHPLFQVMLTFQNTRQASLELPGLSVNGIDYDARLAKFDLQLTLSETQDELGDSAGMSAEFSYALDLFDEPTVAAFARRLDRVLAAVTADPTVPIGDIDLLAPEEHARVLVDWNDT</sequence>
<feature type="non-terminal residue" evidence="2">
    <location>
        <position position="1"/>
    </location>
</feature>
<evidence type="ECO:0000313" key="2">
    <source>
        <dbReference type="EMBL" id="MBF6303159.1"/>
    </source>
</evidence>
<organism evidence="2 3">
    <name type="scientific">Nocardia amamiensis</name>
    <dbReference type="NCBI Taxonomy" id="404578"/>
    <lineage>
        <taxon>Bacteria</taxon>
        <taxon>Bacillati</taxon>
        <taxon>Actinomycetota</taxon>
        <taxon>Actinomycetes</taxon>
        <taxon>Mycobacteriales</taxon>
        <taxon>Nocardiaceae</taxon>
        <taxon>Nocardia</taxon>
    </lineage>
</organism>
<evidence type="ECO:0000259" key="1">
    <source>
        <dbReference type="Pfam" id="PF00668"/>
    </source>
</evidence>
<dbReference type="Proteomes" id="UP000702209">
    <property type="component" value="Unassembled WGS sequence"/>
</dbReference>
<keyword evidence="3" id="KW-1185">Reference proteome</keyword>
<dbReference type="SUPFAM" id="SSF52777">
    <property type="entry name" value="CoA-dependent acyltransferases"/>
    <property type="match status" value="1"/>
</dbReference>
<dbReference type="PANTHER" id="PTHR45398">
    <property type="match status" value="1"/>
</dbReference>
<dbReference type="InterPro" id="IPR001242">
    <property type="entry name" value="Condensation_dom"/>
</dbReference>
<dbReference type="Gene3D" id="3.30.559.10">
    <property type="entry name" value="Chloramphenicol acetyltransferase-like domain"/>
    <property type="match status" value="1"/>
</dbReference>
<dbReference type="Pfam" id="PF00668">
    <property type="entry name" value="Condensation"/>
    <property type="match status" value="1"/>
</dbReference>
<reference evidence="2 3" key="1">
    <citation type="submission" date="2020-10" db="EMBL/GenBank/DDBJ databases">
        <title>Identification of Nocardia species via Next-generation sequencing and recognition of intraspecies genetic diversity.</title>
        <authorList>
            <person name="Li P."/>
            <person name="Li P."/>
            <person name="Lu B."/>
        </authorList>
    </citation>
    <scope>NUCLEOTIDE SEQUENCE [LARGE SCALE GENOMIC DNA]</scope>
    <source>
        <strain evidence="2 3">BJ06-0157</strain>
    </source>
</reference>
<protein>
    <recommendedName>
        <fullName evidence="1">Condensation domain-containing protein</fullName>
    </recommendedName>
</protein>
<gene>
    <name evidence="2" type="ORF">IU459_37565</name>
</gene>
<proteinExistence type="predicted"/>
<name>A0ABS0D2V4_9NOCA</name>
<dbReference type="Gene3D" id="3.30.559.30">
    <property type="entry name" value="Nonribosomal peptide synthetase, condensation domain"/>
    <property type="match status" value="1"/>
</dbReference>
<dbReference type="PANTHER" id="PTHR45398:SF1">
    <property type="entry name" value="ENZYME, PUTATIVE (JCVI)-RELATED"/>
    <property type="match status" value="1"/>
</dbReference>
<dbReference type="RefSeq" id="WP_195134313.1">
    <property type="nucleotide sequence ID" value="NZ_JADLQX010000221.1"/>
</dbReference>
<comment type="caution">
    <text evidence="2">The sequence shown here is derived from an EMBL/GenBank/DDBJ whole genome shotgun (WGS) entry which is preliminary data.</text>
</comment>
<dbReference type="InterPro" id="IPR023213">
    <property type="entry name" value="CAT-like_dom_sf"/>
</dbReference>
<feature type="non-terminal residue" evidence="2">
    <location>
        <position position="165"/>
    </location>
</feature>
<evidence type="ECO:0000313" key="3">
    <source>
        <dbReference type="Proteomes" id="UP000702209"/>
    </source>
</evidence>
<feature type="domain" description="Condensation" evidence="1">
    <location>
        <begin position="1"/>
        <end position="157"/>
    </location>
</feature>